<comment type="cofactor">
    <cofactor evidence="1">
        <name>Zn(2+)</name>
        <dbReference type="ChEBI" id="CHEBI:29105"/>
    </cofactor>
</comment>
<dbReference type="InterPro" id="IPR051453">
    <property type="entry name" value="MBL_Glyoxalase_II"/>
</dbReference>
<evidence type="ECO:0000256" key="1">
    <source>
        <dbReference type="ARBA" id="ARBA00001947"/>
    </source>
</evidence>
<dbReference type="Pfam" id="PF00753">
    <property type="entry name" value="Lactamase_B"/>
    <property type="match status" value="1"/>
</dbReference>
<dbReference type="SMART" id="SM00849">
    <property type="entry name" value="Lactamase_B"/>
    <property type="match status" value="1"/>
</dbReference>
<dbReference type="InterPro" id="IPR036866">
    <property type="entry name" value="RibonucZ/Hydroxyglut_hydro"/>
</dbReference>
<keyword evidence="4" id="KW-0862">Zinc</keyword>
<evidence type="ECO:0000313" key="6">
    <source>
        <dbReference type="EMBL" id="MVA75945.1"/>
    </source>
</evidence>
<comment type="caution">
    <text evidence="6">The sequence shown here is derived from an EMBL/GenBank/DDBJ whole genome shotgun (WGS) entry which is preliminary data.</text>
</comment>
<dbReference type="GO" id="GO:0046872">
    <property type="term" value="F:metal ion binding"/>
    <property type="evidence" value="ECO:0007669"/>
    <property type="project" value="UniProtKB-KW"/>
</dbReference>
<sequence>MLIASFAVGPWQSNCYVVAAEPGGDCLVLDPGPGSADLVRQVLAEQRLTATAVVATHGHLDHVFDATTLCRELDAPLWISPADRHLLTDPLAGIGPAAAPLLQQLTSGRPMSEPPEVLDLVGSGVELAGISFRLAEAPGHTAGCVLLSADHPDESVSGVLFSGDVLFAGSVGRVDLPGSDPGAMARTLREVVLGLDDRLAVLPGHGGQTSIGRERATNPFLQQTTLESFGVK</sequence>
<evidence type="ECO:0000313" key="7">
    <source>
        <dbReference type="Proteomes" id="UP000435304"/>
    </source>
</evidence>
<dbReference type="GO" id="GO:0016787">
    <property type="term" value="F:hydrolase activity"/>
    <property type="evidence" value="ECO:0007669"/>
    <property type="project" value="UniProtKB-KW"/>
</dbReference>
<organism evidence="6 7">
    <name type="scientific">Auraticoccus cholistanensis</name>
    <dbReference type="NCBI Taxonomy" id="2656650"/>
    <lineage>
        <taxon>Bacteria</taxon>
        <taxon>Bacillati</taxon>
        <taxon>Actinomycetota</taxon>
        <taxon>Actinomycetes</taxon>
        <taxon>Propionibacteriales</taxon>
        <taxon>Propionibacteriaceae</taxon>
        <taxon>Auraticoccus</taxon>
    </lineage>
</organism>
<dbReference type="AlphaFoldDB" id="A0A6A9UW73"/>
<proteinExistence type="predicted"/>
<feature type="domain" description="Metallo-beta-lactamase" evidence="5">
    <location>
        <begin position="12"/>
        <end position="205"/>
    </location>
</feature>
<dbReference type="RefSeq" id="WP_331714530.1">
    <property type="nucleotide sequence ID" value="NZ_WPCU01000005.1"/>
</dbReference>
<dbReference type="Gene3D" id="3.60.15.10">
    <property type="entry name" value="Ribonuclease Z/Hydroxyacylglutathione hydrolase-like"/>
    <property type="match status" value="1"/>
</dbReference>
<name>A0A6A9UW73_9ACTN</name>
<dbReference type="EMBL" id="WPCU01000005">
    <property type="protein sequence ID" value="MVA75945.1"/>
    <property type="molecule type" value="Genomic_DNA"/>
</dbReference>
<reference evidence="6 7" key="1">
    <citation type="submission" date="2019-12" db="EMBL/GenBank/DDBJ databases">
        <title>Auraticoccus cholistani sp. nov., an actinomycete isolated from soil of Cholistan desert.</title>
        <authorList>
            <person name="Cheema M.T."/>
        </authorList>
    </citation>
    <scope>NUCLEOTIDE SEQUENCE [LARGE SCALE GENOMIC DNA]</scope>
    <source>
        <strain evidence="6 7">F435</strain>
    </source>
</reference>
<keyword evidence="7" id="KW-1185">Reference proteome</keyword>
<dbReference type="SUPFAM" id="SSF56281">
    <property type="entry name" value="Metallo-hydrolase/oxidoreductase"/>
    <property type="match status" value="1"/>
</dbReference>
<dbReference type="CDD" id="cd06262">
    <property type="entry name" value="metallo-hydrolase-like_MBL-fold"/>
    <property type="match status" value="1"/>
</dbReference>
<dbReference type="PANTHER" id="PTHR46233">
    <property type="entry name" value="HYDROXYACYLGLUTATHIONE HYDROLASE GLOC"/>
    <property type="match status" value="1"/>
</dbReference>
<gene>
    <name evidence="6" type="ORF">GC722_07905</name>
</gene>
<dbReference type="InterPro" id="IPR001279">
    <property type="entry name" value="Metallo-B-lactamas"/>
</dbReference>
<protein>
    <submittedName>
        <fullName evidence="6">MBL fold metallo-hydrolase</fullName>
    </submittedName>
</protein>
<evidence type="ECO:0000259" key="5">
    <source>
        <dbReference type="SMART" id="SM00849"/>
    </source>
</evidence>
<evidence type="ECO:0000256" key="2">
    <source>
        <dbReference type="ARBA" id="ARBA00022723"/>
    </source>
</evidence>
<keyword evidence="3 6" id="KW-0378">Hydrolase</keyword>
<dbReference type="PANTHER" id="PTHR46233:SF3">
    <property type="entry name" value="HYDROXYACYLGLUTATHIONE HYDROLASE GLOC"/>
    <property type="match status" value="1"/>
</dbReference>
<evidence type="ECO:0000256" key="4">
    <source>
        <dbReference type="ARBA" id="ARBA00022833"/>
    </source>
</evidence>
<evidence type="ECO:0000256" key="3">
    <source>
        <dbReference type="ARBA" id="ARBA00022801"/>
    </source>
</evidence>
<accession>A0A6A9UW73</accession>
<keyword evidence="2" id="KW-0479">Metal-binding</keyword>
<dbReference type="Proteomes" id="UP000435304">
    <property type="component" value="Unassembled WGS sequence"/>
</dbReference>